<name>A0A379DE25_9FIRM</name>
<dbReference type="PROSITE" id="PS51257">
    <property type="entry name" value="PROKAR_LIPOPROTEIN"/>
    <property type="match status" value="1"/>
</dbReference>
<dbReference type="EMBL" id="UGTH01000001">
    <property type="protein sequence ID" value="SUB76129.1"/>
    <property type="molecule type" value="Genomic_DNA"/>
</dbReference>
<evidence type="ECO:0000256" key="1">
    <source>
        <dbReference type="SAM" id="Coils"/>
    </source>
</evidence>
<sequence>MKSLSSTSKKIFSILFILSGCVLLFFAKENFKFVNTNISVENAKYKTDILKVKKENNKFKDNLSNLEEKLNKISNRRKTMENLVPEYDYEANKYDDYISYPMALDFNVLNIKKLGAQDKDNIINSFYFNDKVRDLESAKSDLLISSILQNDYLIREVNYNLLRSNFEAYKYNGILKYYNTTTNYFLKSKVQIESKDRLMSLYQNMIVLKNLGLEMLDHLAFVNILDQKEIDLQNIRKQINNSNLFSYSIPQKFTEAYYSKLLFGTDVHCIVNSYSEYVNIKEKKIDNGNIKIMQDFRGRIHLISELKSNQIMNYYYDTSGKVYKVVNFYDGIETIDFNKTPGILERSVKLYKYAK</sequence>
<feature type="coiled-coil region" evidence="1">
    <location>
        <begin position="49"/>
        <end position="83"/>
    </location>
</feature>
<reference evidence="2 3" key="1">
    <citation type="submission" date="2018-06" db="EMBL/GenBank/DDBJ databases">
        <authorList>
            <consortium name="Pathogen Informatics"/>
            <person name="Doyle S."/>
        </authorList>
    </citation>
    <scope>NUCLEOTIDE SEQUENCE [LARGE SCALE GENOMIC DNA]</scope>
    <source>
        <strain evidence="2 3">NCTC11088</strain>
    </source>
</reference>
<keyword evidence="1" id="KW-0175">Coiled coil</keyword>
<accession>A0A379DE25</accession>
<dbReference type="AlphaFoldDB" id="A0A379DE25"/>
<dbReference type="RefSeq" id="WP_115312250.1">
    <property type="nucleotide sequence ID" value="NZ_UGTH01000001.1"/>
</dbReference>
<gene>
    <name evidence="2" type="ORF">NCTC11088_01941</name>
</gene>
<proteinExistence type="predicted"/>
<dbReference type="Proteomes" id="UP000254777">
    <property type="component" value="Unassembled WGS sequence"/>
</dbReference>
<evidence type="ECO:0000313" key="2">
    <source>
        <dbReference type="EMBL" id="SUB76129.1"/>
    </source>
</evidence>
<protein>
    <submittedName>
        <fullName evidence="2">Uncharacterized protein</fullName>
    </submittedName>
</protein>
<organism evidence="2 3">
    <name type="scientific">Peptoniphilus indolicus</name>
    <dbReference type="NCBI Taxonomy" id="33030"/>
    <lineage>
        <taxon>Bacteria</taxon>
        <taxon>Bacillati</taxon>
        <taxon>Bacillota</taxon>
        <taxon>Tissierellia</taxon>
        <taxon>Tissierellales</taxon>
        <taxon>Peptoniphilaceae</taxon>
        <taxon>Peptoniphilus</taxon>
    </lineage>
</organism>
<evidence type="ECO:0000313" key="3">
    <source>
        <dbReference type="Proteomes" id="UP000254777"/>
    </source>
</evidence>